<dbReference type="STRING" id="400682.A0A1X7UPP8"/>
<dbReference type="SUPFAM" id="SSF47923">
    <property type="entry name" value="Ypt/Rab-GAP domain of gyp1p"/>
    <property type="match status" value="2"/>
</dbReference>
<dbReference type="Gene3D" id="1.10.10.750">
    <property type="entry name" value="Ypt/Rab-GAP domain of gyp1p, domain 1"/>
    <property type="match status" value="1"/>
</dbReference>
<dbReference type="KEGG" id="aqu:100633515"/>
<protein>
    <recommendedName>
        <fullName evidence="2">Rab-GAP TBC domain-containing protein</fullName>
    </recommendedName>
</protein>
<organism evidence="3">
    <name type="scientific">Amphimedon queenslandica</name>
    <name type="common">Sponge</name>
    <dbReference type="NCBI Taxonomy" id="400682"/>
    <lineage>
        <taxon>Eukaryota</taxon>
        <taxon>Metazoa</taxon>
        <taxon>Porifera</taxon>
        <taxon>Demospongiae</taxon>
        <taxon>Heteroscleromorpha</taxon>
        <taxon>Haplosclerida</taxon>
        <taxon>Niphatidae</taxon>
        <taxon>Amphimedon</taxon>
    </lineage>
</organism>
<feature type="compositionally biased region" description="Low complexity" evidence="1">
    <location>
        <begin position="379"/>
        <end position="389"/>
    </location>
</feature>
<name>A0A1X7UPP8_AMPQE</name>
<dbReference type="GO" id="GO:0005096">
    <property type="term" value="F:GTPase activator activity"/>
    <property type="evidence" value="ECO:0007669"/>
    <property type="project" value="TreeGrafter"/>
</dbReference>
<dbReference type="InterPro" id="IPR050302">
    <property type="entry name" value="Rab_GAP_TBC_domain"/>
</dbReference>
<reference evidence="3" key="2">
    <citation type="submission" date="2017-05" db="UniProtKB">
        <authorList>
            <consortium name="EnsemblMetazoa"/>
        </authorList>
    </citation>
    <scope>IDENTIFICATION</scope>
</reference>
<dbReference type="InterPro" id="IPR035969">
    <property type="entry name" value="Rab-GAP_TBC_sf"/>
</dbReference>
<dbReference type="AlphaFoldDB" id="A0A1X7UPP8"/>
<dbReference type="PANTHER" id="PTHR47219:SF25">
    <property type="entry name" value="RAB-GAP TBC DOMAIN-CONTAINING PROTEIN"/>
    <property type="match status" value="1"/>
</dbReference>
<reference evidence="4" key="1">
    <citation type="journal article" date="2010" name="Nature">
        <title>The Amphimedon queenslandica genome and the evolution of animal complexity.</title>
        <authorList>
            <person name="Srivastava M."/>
            <person name="Simakov O."/>
            <person name="Chapman J."/>
            <person name="Fahey B."/>
            <person name="Gauthier M.E."/>
            <person name="Mitros T."/>
            <person name="Richards G.S."/>
            <person name="Conaco C."/>
            <person name="Dacre M."/>
            <person name="Hellsten U."/>
            <person name="Larroux C."/>
            <person name="Putnam N.H."/>
            <person name="Stanke M."/>
            <person name="Adamska M."/>
            <person name="Darling A."/>
            <person name="Degnan S.M."/>
            <person name="Oakley T.H."/>
            <person name="Plachetzki D.C."/>
            <person name="Zhai Y."/>
            <person name="Adamski M."/>
            <person name="Calcino A."/>
            <person name="Cummins S.F."/>
            <person name="Goodstein D.M."/>
            <person name="Harris C."/>
            <person name="Jackson D.J."/>
            <person name="Leys S.P."/>
            <person name="Shu S."/>
            <person name="Woodcroft B.J."/>
            <person name="Vervoort M."/>
            <person name="Kosik K.S."/>
            <person name="Manning G."/>
            <person name="Degnan B.M."/>
            <person name="Rokhsar D.S."/>
        </authorList>
    </citation>
    <scope>NUCLEOTIDE SEQUENCE [LARGE SCALE GENOMIC DNA]</scope>
</reference>
<dbReference type="OMA" id="MYFNEED"/>
<dbReference type="FunFam" id="1.10.8.270:FF:000016">
    <property type="entry name" value="TBC1 domain family member 2A"/>
    <property type="match status" value="1"/>
</dbReference>
<dbReference type="Pfam" id="PF00566">
    <property type="entry name" value="RabGAP-TBC"/>
    <property type="match status" value="1"/>
</dbReference>
<feature type="domain" description="Rab-GAP TBC" evidence="2">
    <location>
        <begin position="94"/>
        <end position="284"/>
    </location>
</feature>
<dbReference type="OrthoDB" id="294251at2759"/>
<dbReference type="EnsemblMetazoa" id="XM_011406157.2">
    <property type="protein sequence ID" value="XP_011404459.2"/>
    <property type="gene ID" value="LOC100633515"/>
</dbReference>
<evidence type="ECO:0000313" key="4">
    <source>
        <dbReference type="Proteomes" id="UP000007879"/>
    </source>
</evidence>
<accession>A0A1X7UPP8</accession>
<dbReference type="PROSITE" id="PS50086">
    <property type="entry name" value="TBC_RABGAP"/>
    <property type="match status" value="1"/>
</dbReference>
<dbReference type="SMART" id="SM00164">
    <property type="entry name" value="TBC"/>
    <property type="match status" value="1"/>
</dbReference>
<evidence type="ECO:0000259" key="2">
    <source>
        <dbReference type="PROSITE" id="PS50086"/>
    </source>
</evidence>
<evidence type="ECO:0000313" key="3">
    <source>
        <dbReference type="EnsemblMetazoa" id="Aqu2.1.29387_001"/>
    </source>
</evidence>
<dbReference type="InParanoid" id="A0A1X7UPP8"/>
<dbReference type="GO" id="GO:0031267">
    <property type="term" value="F:small GTPase binding"/>
    <property type="evidence" value="ECO:0007669"/>
    <property type="project" value="TreeGrafter"/>
</dbReference>
<keyword evidence="4" id="KW-1185">Reference proteome</keyword>
<dbReference type="Gene3D" id="1.10.472.80">
    <property type="entry name" value="Ypt/Rab-GAP domain of gyp1p, domain 3"/>
    <property type="match status" value="1"/>
</dbReference>
<sequence length="405" mass="47102">MANKTDDEDRVRIVQKYDIGRDDGAVIEDWEDPDLSVYRSTDRYGFMHTKPIATGLPDKVVQIERERAYKWGKMLKKWHKYWGTDKLLKRVNKGIPDSVRGEVWKHVLDIEGVKEAGIYESMKQLGRRESPDIKQIDVDVLRTFRNHVMYRDRYGIKQQALFHVLVAYSMYNPVLGYTQGMSSIAAMLLMYLNEEDAFWAMVILIGSPRFAMHGMLIPGLPKLLAYCDLHGNIRRRFLPKLDRHFMTHHIDPSEYTTPWFVKCYLDAVPFQLTLRIWDAFLFNGESILVSASLVLLRIHRKTLLRMREDEIRIFLQELDRRPADEDTVITELDAVHSELVKANLAMPPATVRLQDLSSLNHEAKQRAAASVRPHPQTHPPTSHSSPQRPNGYTTYNGHVPEYRHR</sequence>
<feature type="region of interest" description="Disordered" evidence="1">
    <location>
        <begin position="362"/>
        <end position="405"/>
    </location>
</feature>
<dbReference type="Proteomes" id="UP000007879">
    <property type="component" value="Unassembled WGS sequence"/>
</dbReference>
<dbReference type="Gene3D" id="1.10.8.270">
    <property type="entry name" value="putative rabgap domain of human tbc1 domain family member 14 like domains"/>
    <property type="match status" value="1"/>
</dbReference>
<evidence type="ECO:0000256" key="1">
    <source>
        <dbReference type="SAM" id="MobiDB-lite"/>
    </source>
</evidence>
<proteinExistence type="predicted"/>
<dbReference type="PANTHER" id="PTHR47219">
    <property type="entry name" value="RAB GTPASE-ACTIVATING PROTEIN 1-LIKE"/>
    <property type="match status" value="1"/>
</dbReference>
<gene>
    <name evidence="3" type="primary">100633515</name>
</gene>
<dbReference type="eggNOG" id="KOG1102">
    <property type="taxonomic scope" value="Eukaryota"/>
</dbReference>
<dbReference type="InterPro" id="IPR000195">
    <property type="entry name" value="Rab-GAP-TBC_dom"/>
</dbReference>
<dbReference type="EnsemblMetazoa" id="Aqu2.1.29387_001">
    <property type="protein sequence ID" value="Aqu2.1.29387_001"/>
    <property type="gene ID" value="Aqu2.1.29387"/>
</dbReference>